<keyword evidence="2" id="KW-0472">Membrane</keyword>
<evidence type="ECO:0000313" key="3">
    <source>
        <dbReference type="EMBL" id="EHB91880.1"/>
    </source>
</evidence>
<dbReference type="STRING" id="742725.HMPREF9450_01929"/>
<name>G5HBB4_9BACT</name>
<evidence type="ECO:0000313" key="4">
    <source>
        <dbReference type="Proteomes" id="UP000006008"/>
    </source>
</evidence>
<dbReference type="EMBL" id="ADLD01000013">
    <property type="protein sequence ID" value="EHB91880.1"/>
    <property type="molecule type" value="Genomic_DNA"/>
</dbReference>
<feature type="transmembrane region" description="Helical" evidence="2">
    <location>
        <begin position="189"/>
        <end position="206"/>
    </location>
</feature>
<keyword evidence="4" id="KW-1185">Reference proteome</keyword>
<gene>
    <name evidence="3" type="ORF">HMPREF9450_01929</name>
</gene>
<reference evidence="3 4" key="1">
    <citation type="submission" date="2011-08" db="EMBL/GenBank/DDBJ databases">
        <title>The Genome Sequence of Alistipes indistinctus YIT 12060.</title>
        <authorList>
            <consortium name="The Broad Institute Genome Sequencing Platform"/>
            <person name="Earl A."/>
            <person name="Ward D."/>
            <person name="Feldgarden M."/>
            <person name="Gevers D."/>
            <person name="Morotomi M."/>
            <person name="Young S.K."/>
            <person name="Zeng Q."/>
            <person name="Gargeya S."/>
            <person name="Fitzgerald M."/>
            <person name="Haas B."/>
            <person name="Abouelleil A."/>
            <person name="Alvarado L."/>
            <person name="Arachchi H.M."/>
            <person name="Berlin A."/>
            <person name="Brown A."/>
            <person name="Chapman S.B."/>
            <person name="Chen Z."/>
            <person name="Dunbar C."/>
            <person name="Freedman E."/>
            <person name="Gearin G."/>
            <person name="Gellesch M."/>
            <person name="Goldberg J."/>
            <person name="Griggs A."/>
            <person name="Gujja S."/>
            <person name="Heiman D."/>
            <person name="Howarth C."/>
            <person name="Larson L."/>
            <person name="Lui A."/>
            <person name="MacDonald P.J.P."/>
            <person name="Montmayeur A."/>
            <person name="Murphy C."/>
            <person name="Neiman D."/>
            <person name="Pearson M."/>
            <person name="Priest M."/>
            <person name="Roberts A."/>
            <person name="Saif S."/>
            <person name="Shea T."/>
            <person name="Shenoy N."/>
            <person name="Sisk P."/>
            <person name="Stolte C."/>
            <person name="Sykes S."/>
            <person name="Wortman J."/>
            <person name="Nusbaum C."/>
            <person name="Birren B."/>
        </authorList>
    </citation>
    <scope>NUCLEOTIDE SEQUENCE [LARGE SCALE GENOMIC DNA]</scope>
    <source>
        <strain evidence="3 4">YIT 12060</strain>
    </source>
</reference>
<proteinExistence type="predicted"/>
<organism evidence="3 4">
    <name type="scientific">Alistipes indistinctus YIT 12060</name>
    <dbReference type="NCBI Taxonomy" id="742725"/>
    <lineage>
        <taxon>Bacteria</taxon>
        <taxon>Pseudomonadati</taxon>
        <taxon>Bacteroidota</taxon>
        <taxon>Bacteroidia</taxon>
        <taxon>Bacteroidales</taxon>
        <taxon>Rikenellaceae</taxon>
        <taxon>Alistipes</taxon>
    </lineage>
</organism>
<feature type="region of interest" description="Disordered" evidence="1">
    <location>
        <begin position="1"/>
        <end position="22"/>
    </location>
</feature>
<comment type="caution">
    <text evidence="3">The sequence shown here is derived from an EMBL/GenBank/DDBJ whole genome shotgun (WGS) entry which is preliminary data.</text>
</comment>
<keyword evidence="2" id="KW-0812">Transmembrane</keyword>
<sequence>MIRADSDAAFGPSDEPGPARKASGAILQNSNILNKYPYEDSQFISYGRMNFGYGDHRMGSDRERPAGHQRCDKHGHQLLRACDTADFCRRSDHRLGGRHQDFSKIQQWRPRRRQDRRSLVWKLYFLDCQRNCVAVILFIDMEYEINRGIGRDVEFRGLTAQYLFIFAGGLLGAFFLLVILYIAGIPQGVCICTGITVATTVVYLTFRLNKKYGRWGLMKLVASKRHPRRIVHRKRIGRIFRCQKKL</sequence>
<evidence type="ECO:0008006" key="5">
    <source>
        <dbReference type="Google" id="ProtNLM"/>
    </source>
</evidence>
<dbReference type="AlphaFoldDB" id="G5HBB4"/>
<feature type="transmembrane region" description="Helical" evidence="2">
    <location>
        <begin position="159"/>
        <end position="182"/>
    </location>
</feature>
<dbReference type="HOGENOM" id="CLU_1127234_0_0_10"/>
<accession>G5HBB4</accession>
<dbReference type="Pfam" id="PF13571">
    <property type="entry name" value="DUF4133"/>
    <property type="match status" value="1"/>
</dbReference>
<dbReference type="InterPro" id="IPR025407">
    <property type="entry name" value="DUF4133"/>
</dbReference>
<evidence type="ECO:0000256" key="1">
    <source>
        <dbReference type="SAM" id="MobiDB-lite"/>
    </source>
</evidence>
<evidence type="ECO:0000256" key="2">
    <source>
        <dbReference type="SAM" id="Phobius"/>
    </source>
</evidence>
<keyword evidence="2" id="KW-1133">Transmembrane helix</keyword>
<dbReference type="Proteomes" id="UP000006008">
    <property type="component" value="Unassembled WGS sequence"/>
</dbReference>
<dbReference type="eggNOG" id="ENOG5033WJJ">
    <property type="taxonomic scope" value="Bacteria"/>
</dbReference>
<protein>
    <recommendedName>
        <fullName evidence="5">Conjugative transposon protein TraF</fullName>
    </recommendedName>
</protein>